<proteinExistence type="predicted"/>
<accession>E4Z2L7</accession>
<name>E4Z2L7_OIKDI</name>
<organism evidence="1">
    <name type="scientific">Oikopleura dioica</name>
    <name type="common">Tunicate</name>
    <dbReference type="NCBI Taxonomy" id="34765"/>
    <lineage>
        <taxon>Eukaryota</taxon>
        <taxon>Metazoa</taxon>
        <taxon>Chordata</taxon>
        <taxon>Tunicata</taxon>
        <taxon>Appendicularia</taxon>
        <taxon>Copelata</taxon>
        <taxon>Oikopleuridae</taxon>
        <taxon>Oikopleura</taxon>
    </lineage>
</organism>
<evidence type="ECO:0000313" key="1">
    <source>
        <dbReference type="EMBL" id="CBY41945.1"/>
    </source>
</evidence>
<protein>
    <submittedName>
        <fullName evidence="1">Uncharacterized protein</fullName>
    </submittedName>
</protein>
<dbReference type="AlphaFoldDB" id="E4Z2L7"/>
<reference evidence="1" key="1">
    <citation type="journal article" date="2010" name="Science">
        <title>Plasticity of animal genome architecture unmasked by rapid evolution of a pelagic tunicate.</title>
        <authorList>
            <person name="Denoeud F."/>
            <person name="Henriet S."/>
            <person name="Mungpakdee S."/>
            <person name="Aury J.M."/>
            <person name="Da Silva C."/>
            <person name="Brinkmann H."/>
            <person name="Mikhaleva J."/>
            <person name="Olsen L.C."/>
            <person name="Jubin C."/>
            <person name="Canestro C."/>
            <person name="Bouquet J.M."/>
            <person name="Danks G."/>
            <person name="Poulain J."/>
            <person name="Campsteijn C."/>
            <person name="Adamski M."/>
            <person name="Cross I."/>
            <person name="Yadetie F."/>
            <person name="Muffato M."/>
            <person name="Louis A."/>
            <person name="Butcher S."/>
            <person name="Tsagkogeorga G."/>
            <person name="Konrad A."/>
            <person name="Singh S."/>
            <person name="Jensen M.F."/>
            <person name="Cong E.H."/>
            <person name="Eikeseth-Otteraa H."/>
            <person name="Noel B."/>
            <person name="Anthouard V."/>
            <person name="Porcel B.M."/>
            <person name="Kachouri-Lafond R."/>
            <person name="Nishino A."/>
            <person name="Ugolini M."/>
            <person name="Chourrout P."/>
            <person name="Nishida H."/>
            <person name="Aasland R."/>
            <person name="Huzurbazar S."/>
            <person name="Westhof E."/>
            <person name="Delsuc F."/>
            <person name="Lehrach H."/>
            <person name="Reinhardt R."/>
            <person name="Weissenbach J."/>
            <person name="Roy S.W."/>
            <person name="Artiguenave F."/>
            <person name="Postlethwait J.H."/>
            <person name="Manak J.R."/>
            <person name="Thompson E.M."/>
            <person name="Jaillon O."/>
            <person name="Du Pasquier L."/>
            <person name="Boudinot P."/>
            <person name="Liberles D.A."/>
            <person name="Volff J.N."/>
            <person name="Philippe H."/>
            <person name="Lenhard B."/>
            <person name="Roest Crollius H."/>
            <person name="Wincker P."/>
            <person name="Chourrout D."/>
        </authorList>
    </citation>
    <scope>NUCLEOTIDE SEQUENCE [LARGE SCALE GENOMIC DNA]</scope>
</reference>
<sequence length="84" mass="9664">LCLASSNFDKNCLASSSSHSVVDIAVFKQRTERPPSAYFVVRSQSENNDGANFQVALDEQEMKRRMNKSFCTREHDLYFCKHNK</sequence>
<feature type="non-terminal residue" evidence="1">
    <location>
        <position position="1"/>
    </location>
</feature>
<dbReference type="Proteomes" id="UP000011014">
    <property type="component" value="Unassembled WGS sequence"/>
</dbReference>
<gene>
    <name evidence="1" type="ORF">GSOID_T00024044001</name>
</gene>
<dbReference type="EMBL" id="FN656753">
    <property type="protein sequence ID" value="CBY41945.1"/>
    <property type="molecule type" value="Genomic_DNA"/>
</dbReference>